<name>A0ABV6DSQ5_9BACL</name>
<dbReference type="Gene3D" id="1.10.260.40">
    <property type="entry name" value="lambda repressor-like DNA-binding domains"/>
    <property type="match status" value="1"/>
</dbReference>
<comment type="caution">
    <text evidence="3">The sequence shown here is derived from an EMBL/GenBank/DDBJ whole genome shotgun (WGS) entry which is preliminary data.</text>
</comment>
<evidence type="ECO:0000313" key="3">
    <source>
        <dbReference type="EMBL" id="MFC0215676.1"/>
    </source>
</evidence>
<keyword evidence="4" id="KW-1185">Reference proteome</keyword>
<dbReference type="Pfam" id="PF13413">
    <property type="entry name" value="HTH_25"/>
    <property type="match status" value="1"/>
</dbReference>
<accession>A0ABV6DSQ5</accession>
<dbReference type="EMBL" id="JBHLWN010000101">
    <property type="protein sequence ID" value="MFC0215676.1"/>
    <property type="molecule type" value="Genomic_DNA"/>
</dbReference>
<dbReference type="InterPro" id="IPR010982">
    <property type="entry name" value="Lambda_DNA-bd_dom_sf"/>
</dbReference>
<gene>
    <name evidence="3" type="ORF">ACFFK0_25080</name>
</gene>
<evidence type="ECO:0000256" key="1">
    <source>
        <dbReference type="SAM" id="MobiDB-lite"/>
    </source>
</evidence>
<reference evidence="3 4" key="1">
    <citation type="submission" date="2024-09" db="EMBL/GenBank/DDBJ databases">
        <authorList>
            <person name="Sun Q."/>
            <person name="Mori K."/>
        </authorList>
    </citation>
    <scope>NUCLEOTIDE SEQUENCE [LARGE SCALE GENOMIC DNA]</scope>
    <source>
        <strain evidence="3 4">CCM 7759</strain>
    </source>
</reference>
<keyword evidence="2" id="KW-0472">Membrane</keyword>
<dbReference type="Proteomes" id="UP001589776">
    <property type="component" value="Unassembled WGS sequence"/>
</dbReference>
<organism evidence="3 4">
    <name type="scientific">Paenibacillus chartarius</name>
    <dbReference type="NCBI Taxonomy" id="747481"/>
    <lineage>
        <taxon>Bacteria</taxon>
        <taxon>Bacillati</taxon>
        <taxon>Bacillota</taxon>
        <taxon>Bacilli</taxon>
        <taxon>Bacillales</taxon>
        <taxon>Paenibacillaceae</taxon>
        <taxon>Paenibacillus</taxon>
    </lineage>
</organism>
<evidence type="ECO:0000256" key="2">
    <source>
        <dbReference type="SAM" id="Phobius"/>
    </source>
</evidence>
<dbReference type="PANTHER" id="PTHR34475">
    <property type="match status" value="1"/>
</dbReference>
<feature type="transmembrane region" description="Helical" evidence="2">
    <location>
        <begin position="105"/>
        <end position="126"/>
    </location>
</feature>
<dbReference type="PANTHER" id="PTHR34475:SF1">
    <property type="entry name" value="CYTOSKELETON PROTEIN RODZ"/>
    <property type="match status" value="1"/>
</dbReference>
<evidence type="ECO:0000313" key="4">
    <source>
        <dbReference type="Proteomes" id="UP001589776"/>
    </source>
</evidence>
<protein>
    <submittedName>
        <fullName evidence="3">Helix-turn-helix domain-containing protein</fullName>
    </submittedName>
</protein>
<dbReference type="SUPFAM" id="SSF47413">
    <property type="entry name" value="lambda repressor-like DNA-binding domains"/>
    <property type="match status" value="1"/>
</dbReference>
<feature type="compositionally biased region" description="Low complexity" evidence="1">
    <location>
        <begin position="135"/>
        <end position="145"/>
    </location>
</feature>
<dbReference type="RefSeq" id="WP_377473131.1">
    <property type="nucleotide sequence ID" value="NZ_JBHLWN010000101.1"/>
</dbReference>
<feature type="compositionally biased region" description="Low complexity" evidence="1">
    <location>
        <begin position="173"/>
        <end position="188"/>
    </location>
</feature>
<proteinExistence type="predicted"/>
<dbReference type="InterPro" id="IPR050400">
    <property type="entry name" value="Bact_Cytoskel_RodZ"/>
</dbReference>
<feature type="region of interest" description="Disordered" evidence="1">
    <location>
        <begin position="135"/>
        <end position="206"/>
    </location>
</feature>
<keyword evidence="2" id="KW-1133">Transmembrane helix</keyword>
<sequence length="308" mass="33851">MSELGQLLRKARIEQKISLDELQEVTKIRKRYLEAIEEGNFKVLPGSFYVRAFIKSYAETVGLDPNEVLELYQADIPAAEPEPVSAKPLKRTRAGTRSADRISRWVSSMVMVSFVLLILGALYFYFYNNAKSPNSANNSATTQNNRITDSTPPVKTTPEPGGAAGSVASSTYGQAQPGGQQPIITSAPQPQPEPSPKPAPNPNTNVTFVRSDEDKNIDYYQVTGGGKLEIQLKVMNADCWYQLDTLINGKRKMVKQEQKEAGYTTTYSLDSSAFLRVGKADSMEITLNGTVIPPGNSPNPKNIQIDLQ</sequence>
<keyword evidence="2" id="KW-0812">Transmembrane</keyword>
<feature type="compositionally biased region" description="Pro residues" evidence="1">
    <location>
        <begin position="189"/>
        <end position="201"/>
    </location>
</feature>